<dbReference type="PhylomeDB" id="B8LXU6"/>
<dbReference type="eggNOG" id="KOG1840">
    <property type="taxonomic scope" value="Eukaryota"/>
</dbReference>
<dbReference type="SUPFAM" id="SSF52540">
    <property type="entry name" value="P-loop containing nucleoside triphosphate hydrolases"/>
    <property type="match status" value="1"/>
</dbReference>
<gene>
    <name evidence="1" type="ORF">TSTA_062480</name>
</gene>
<organism evidence="1 2">
    <name type="scientific">Talaromyces stipitatus (strain ATCC 10500 / CBS 375.48 / QM 6759 / NRRL 1006)</name>
    <name type="common">Penicillium stipitatum</name>
    <dbReference type="NCBI Taxonomy" id="441959"/>
    <lineage>
        <taxon>Eukaryota</taxon>
        <taxon>Fungi</taxon>
        <taxon>Dikarya</taxon>
        <taxon>Ascomycota</taxon>
        <taxon>Pezizomycotina</taxon>
        <taxon>Eurotiomycetes</taxon>
        <taxon>Eurotiomycetidae</taxon>
        <taxon>Eurotiales</taxon>
        <taxon>Trichocomaceae</taxon>
        <taxon>Talaromyces</taxon>
        <taxon>Talaromyces sect. Talaromyces</taxon>
    </lineage>
</organism>
<dbReference type="InterPro" id="IPR027417">
    <property type="entry name" value="P-loop_NTPase"/>
</dbReference>
<dbReference type="STRING" id="441959.B8LXU6"/>
<dbReference type="PRINTS" id="PR00381">
    <property type="entry name" value="KINESINLIGHT"/>
</dbReference>
<dbReference type="OMA" id="TYNQQGR"/>
<dbReference type="SUPFAM" id="SSF48452">
    <property type="entry name" value="TPR-like"/>
    <property type="match status" value="3"/>
</dbReference>
<dbReference type="PANTHER" id="PTHR46082:SF11">
    <property type="entry name" value="AAA+ ATPASE DOMAIN-CONTAINING PROTEIN-RELATED"/>
    <property type="match status" value="1"/>
</dbReference>
<dbReference type="InterPro" id="IPR053137">
    <property type="entry name" value="NLR-like"/>
</dbReference>
<keyword evidence="2" id="KW-1185">Reference proteome</keyword>
<dbReference type="OrthoDB" id="4227200at2759"/>
<dbReference type="Gene3D" id="1.25.40.10">
    <property type="entry name" value="Tetratricopeptide repeat domain"/>
    <property type="match status" value="2"/>
</dbReference>
<dbReference type="InterPro" id="IPR011990">
    <property type="entry name" value="TPR-like_helical_dom_sf"/>
</dbReference>
<dbReference type="Pfam" id="PF13374">
    <property type="entry name" value="TPR_10"/>
    <property type="match status" value="5"/>
</dbReference>
<evidence type="ECO:0000313" key="1">
    <source>
        <dbReference type="EMBL" id="EED22761.1"/>
    </source>
</evidence>
<dbReference type="VEuPathDB" id="FungiDB:TSTA_062480"/>
<dbReference type="Pfam" id="PF13424">
    <property type="entry name" value="TPR_12"/>
    <property type="match status" value="2"/>
</dbReference>
<name>B8LXU6_TALSN</name>
<dbReference type="PANTHER" id="PTHR46082">
    <property type="entry name" value="ATP/GTP-BINDING PROTEIN-RELATED"/>
    <property type="match status" value="1"/>
</dbReference>
<protein>
    <submittedName>
        <fullName evidence="1">Kinesin, putative</fullName>
    </submittedName>
</protein>
<sequence>MQYQARREITGADRPLREYLPRSPDGSLLITSRSREAALKLVDQHNIIGVEPMDEANAKALLEKKLGINDEDQDESQDVVELTAILGFIPLAIVQAAAYISDPDWGCSVREYLSEFWKCDGKKIHLLDFVDGQFRRDWETKNSVLMTWQVSFNSIRQSRRSATDLLSLMSFFDCQGIPETLLHNYRLKDAKDTQREDDYNNGSSETDDFLDDILILRRSNSLQYAQAGAARNTKMTGSEWRTREVEAAWQVLFPHAKSALTCKPEDPSSLLEWASVLHKAAWYDWQSGNGAAGEQLSIRAMNIRKKLLGPEHEDTLSSMEIVGLIYMLKGQGEKAEQLFMRVMGKRKEVLGVEHPETLTSMANLASTYWIQGRWKEAEELDVQVMDTRKAVFGKEHPDTLSSISNLASTYMTQGRLKEAEDLHVQALVTRKNMLGTEHPETLSSMANLASIYRDQGQLDKDLNRGMEVIRISLEVLGAEHPETLTNISNLALTYKYQGRWKEAEELNVQVMEISAKVLGDEHPDTLTSMANLASTYCDQGRWDEAEKLEVNVLKTSQRVLGAKHPKTLTSMGNLALTYTNQGRWKEAKELNVQVMEMSKSVMEEEHPNTLVSMANLAFAWKEQGCGVEALNLMKDCVHLRLKILGAEHPDTLSSAAALIKWQT</sequence>
<proteinExistence type="predicted"/>
<dbReference type="RefSeq" id="XP_002340148.1">
    <property type="nucleotide sequence ID" value="XM_002340107.1"/>
</dbReference>
<dbReference type="AlphaFoldDB" id="B8LXU6"/>
<evidence type="ECO:0000313" key="2">
    <source>
        <dbReference type="Proteomes" id="UP000001745"/>
    </source>
</evidence>
<dbReference type="InParanoid" id="B8LXU6"/>
<reference evidence="2" key="1">
    <citation type="journal article" date="2015" name="Genome Announc.">
        <title>Genome sequence of the AIDS-associated pathogen Penicillium marneffei (ATCC18224) and its near taxonomic relative Talaromyces stipitatus (ATCC10500).</title>
        <authorList>
            <person name="Nierman W.C."/>
            <person name="Fedorova-Abrams N.D."/>
            <person name="Andrianopoulos A."/>
        </authorList>
    </citation>
    <scope>NUCLEOTIDE SEQUENCE [LARGE SCALE GENOMIC DNA]</scope>
    <source>
        <strain evidence="2">ATCC 10500 / CBS 375.48 / QM 6759 / NRRL 1006</strain>
    </source>
</reference>
<accession>B8LXU6</accession>
<dbReference type="HOGENOM" id="CLU_000288_125_8_1"/>
<dbReference type="EMBL" id="EQ962652">
    <property type="protein sequence ID" value="EED22761.1"/>
    <property type="molecule type" value="Genomic_DNA"/>
</dbReference>
<dbReference type="GeneID" id="8103914"/>
<dbReference type="Proteomes" id="UP000001745">
    <property type="component" value="Unassembled WGS sequence"/>
</dbReference>